<feature type="transmembrane region" description="Helical" evidence="1">
    <location>
        <begin position="209"/>
        <end position="231"/>
    </location>
</feature>
<gene>
    <name evidence="4 5 6" type="primary">LOC109477581</name>
</gene>
<evidence type="ECO:0000259" key="2">
    <source>
        <dbReference type="Pfam" id="PF00892"/>
    </source>
</evidence>
<dbReference type="GO" id="GO:0016020">
    <property type="term" value="C:membrane"/>
    <property type="evidence" value="ECO:0007669"/>
    <property type="project" value="InterPro"/>
</dbReference>
<dbReference type="InterPro" id="IPR037185">
    <property type="entry name" value="EmrE-like"/>
</dbReference>
<accession>A0A6P4ZCR6</accession>
<organism evidence="3 6">
    <name type="scientific">Branchiostoma belcheri</name>
    <name type="common">Amphioxus</name>
    <dbReference type="NCBI Taxonomy" id="7741"/>
    <lineage>
        <taxon>Eukaryota</taxon>
        <taxon>Metazoa</taxon>
        <taxon>Chordata</taxon>
        <taxon>Cephalochordata</taxon>
        <taxon>Leptocardii</taxon>
        <taxon>Amphioxiformes</taxon>
        <taxon>Branchiostomatidae</taxon>
        <taxon>Branchiostoma</taxon>
    </lineage>
</organism>
<dbReference type="PANTHER" id="PTHR22911:SF137">
    <property type="entry name" value="SOLUTE CARRIER FAMILY 35 MEMBER G2-RELATED"/>
    <property type="match status" value="1"/>
</dbReference>
<sequence length="345" mass="38348">MSSAANTDEGEHVKKANKEVSPSFQAAKGILLTVMSAIASSFGGEFTALIDKEGLPNFQTLFLRRAIELLTLLPILAICRPRLTGENRRQNIMLFLFAIFTNCVNFFNFFSFIYTVPGIAFGFIQGLKPFFVACIGFVFLREYLFLGDIFGLLTSVTGVALVAVGNTQVDGMSTKLLVLSIVIPLTASFALAPDVVFMRYLTGTLEVAIVTILLYMNLVGSVILLGITYALETPVWTMSLRTALYVVGLGLSRSLSNICFLAGLKNIKAYITTTVHMYAIPVTLMLDYFFLQKVPNCFHLAGVALVMMGIMFVSAYTWWRERQKELRDEFLQTLQFNPDERHKGP</sequence>
<reference evidence="4 5" key="1">
    <citation type="submission" date="2025-04" db="UniProtKB">
        <authorList>
            <consortium name="RefSeq"/>
        </authorList>
    </citation>
    <scope>IDENTIFICATION</scope>
    <source>
        <tissue evidence="4 5">Gonad</tissue>
    </source>
</reference>
<dbReference type="RefSeq" id="XP_019634467.1">
    <property type="nucleotide sequence ID" value="XM_019778908.1"/>
</dbReference>
<protein>
    <submittedName>
        <fullName evidence="4 5">Uncharacterized protein LOC109477581</fullName>
    </submittedName>
</protein>
<evidence type="ECO:0000256" key="1">
    <source>
        <dbReference type="SAM" id="Phobius"/>
    </source>
</evidence>
<dbReference type="Proteomes" id="UP000515135">
    <property type="component" value="Unplaced"/>
</dbReference>
<dbReference type="GeneID" id="109477581"/>
<feature type="transmembrane region" description="Helical" evidence="1">
    <location>
        <begin position="176"/>
        <end position="197"/>
    </location>
</feature>
<evidence type="ECO:0000313" key="6">
    <source>
        <dbReference type="RefSeq" id="XP_019634468.1"/>
    </source>
</evidence>
<feature type="transmembrane region" description="Helical" evidence="1">
    <location>
        <begin position="275"/>
        <end position="292"/>
    </location>
</feature>
<dbReference type="InterPro" id="IPR000620">
    <property type="entry name" value="EamA_dom"/>
</dbReference>
<feature type="domain" description="EamA" evidence="2">
    <location>
        <begin position="28"/>
        <end position="163"/>
    </location>
</feature>
<feature type="domain" description="EamA" evidence="2">
    <location>
        <begin position="184"/>
        <end position="314"/>
    </location>
</feature>
<name>A0A6P4ZCR6_BRABE</name>
<evidence type="ECO:0000313" key="3">
    <source>
        <dbReference type="Proteomes" id="UP000515135"/>
    </source>
</evidence>
<keyword evidence="3" id="KW-1185">Reference proteome</keyword>
<feature type="transmembrane region" description="Helical" evidence="1">
    <location>
        <begin position="91"/>
        <end position="113"/>
    </location>
</feature>
<feature type="transmembrane region" description="Helical" evidence="1">
    <location>
        <begin position="298"/>
        <end position="319"/>
    </location>
</feature>
<dbReference type="PANTHER" id="PTHR22911">
    <property type="entry name" value="ACYL-MALONYL CONDENSING ENZYME-RELATED"/>
    <property type="match status" value="1"/>
</dbReference>
<keyword evidence="1" id="KW-0472">Membrane</keyword>
<dbReference type="SUPFAM" id="SSF103481">
    <property type="entry name" value="Multidrug resistance efflux transporter EmrE"/>
    <property type="match status" value="2"/>
</dbReference>
<feature type="transmembrane region" description="Helical" evidence="1">
    <location>
        <begin position="243"/>
        <end position="263"/>
    </location>
</feature>
<feature type="transmembrane region" description="Helical" evidence="1">
    <location>
        <begin position="145"/>
        <end position="164"/>
    </location>
</feature>
<dbReference type="RefSeq" id="XP_019634468.1">
    <property type="nucleotide sequence ID" value="XM_019778909.1"/>
</dbReference>
<dbReference type="RefSeq" id="XP_019634466.1">
    <property type="nucleotide sequence ID" value="XM_019778907.1"/>
</dbReference>
<feature type="transmembrane region" description="Helical" evidence="1">
    <location>
        <begin position="119"/>
        <end position="140"/>
    </location>
</feature>
<evidence type="ECO:0000313" key="4">
    <source>
        <dbReference type="RefSeq" id="XP_019634466.1"/>
    </source>
</evidence>
<evidence type="ECO:0000313" key="5">
    <source>
        <dbReference type="RefSeq" id="XP_019634467.1"/>
    </source>
</evidence>
<dbReference type="AlphaFoldDB" id="A0A6P4ZCR6"/>
<keyword evidence="1" id="KW-1133">Transmembrane helix</keyword>
<keyword evidence="1" id="KW-0812">Transmembrane</keyword>
<proteinExistence type="predicted"/>
<dbReference type="KEGG" id="bbel:109477581"/>
<dbReference type="Pfam" id="PF00892">
    <property type="entry name" value="EamA"/>
    <property type="match status" value="2"/>
</dbReference>